<evidence type="ECO:0000256" key="7">
    <source>
        <dbReference type="ARBA" id="ARBA00023033"/>
    </source>
</evidence>
<evidence type="ECO:0000256" key="1">
    <source>
        <dbReference type="ARBA" id="ARBA00001971"/>
    </source>
</evidence>
<keyword evidence="4 8" id="KW-0479">Metal-binding</keyword>
<dbReference type="GO" id="GO:0016705">
    <property type="term" value="F:oxidoreductase activity, acting on paired donors, with incorporation or reduction of molecular oxygen"/>
    <property type="evidence" value="ECO:0007669"/>
    <property type="project" value="InterPro"/>
</dbReference>
<evidence type="ECO:0000256" key="4">
    <source>
        <dbReference type="ARBA" id="ARBA00022723"/>
    </source>
</evidence>
<evidence type="ECO:0000256" key="9">
    <source>
        <dbReference type="RuleBase" id="RU000461"/>
    </source>
</evidence>
<dbReference type="GO" id="GO:0005506">
    <property type="term" value="F:iron ion binding"/>
    <property type="evidence" value="ECO:0007669"/>
    <property type="project" value="InterPro"/>
</dbReference>
<gene>
    <name evidence="10" type="ORF">K402DRAFT_11554</name>
</gene>
<name>A0A6G1H707_9PEZI</name>
<comment type="similarity">
    <text evidence="2 9">Belongs to the cytochrome P450 family.</text>
</comment>
<keyword evidence="11" id="KW-1185">Reference proteome</keyword>
<dbReference type="InterPro" id="IPR036396">
    <property type="entry name" value="Cyt_P450_sf"/>
</dbReference>
<evidence type="ECO:0000256" key="8">
    <source>
        <dbReference type="PIRSR" id="PIRSR602401-1"/>
    </source>
</evidence>
<dbReference type="PRINTS" id="PR00385">
    <property type="entry name" value="P450"/>
</dbReference>
<keyword evidence="3 8" id="KW-0349">Heme</keyword>
<keyword evidence="5 9" id="KW-0560">Oxidoreductase</keyword>
<protein>
    <submittedName>
        <fullName evidence="10">Cytochrome protein</fullName>
    </submittedName>
</protein>
<evidence type="ECO:0000313" key="11">
    <source>
        <dbReference type="Proteomes" id="UP000800041"/>
    </source>
</evidence>
<dbReference type="InterPro" id="IPR002401">
    <property type="entry name" value="Cyt_P450_E_grp-I"/>
</dbReference>
<dbReference type="Gene3D" id="1.10.630.10">
    <property type="entry name" value="Cytochrome P450"/>
    <property type="match status" value="1"/>
</dbReference>
<dbReference type="InterPro" id="IPR001128">
    <property type="entry name" value="Cyt_P450"/>
</dbReference>
<dbReference type="Proteomes" id="UP000800041">
    <property type="component" value="Unassembled WGS sequence"/>
</dbReference>
<dbReference type="InterPro" id="IPR047146">
    <property type="entry name" value="Cyt_P450_E_CYP52_fungi"/>
</dbReference>
<keyword evidence="6 8" id="KW-0408">Iron</keyword>
<dbReference type="PRINTS" id="PR00463">
    <property type="entry name" value="EP450I"/>
</dbReference>
<evidence type="ECO:0000256" key="3">
    <source>
        <dbReference type="ARBA" id="ARBA00022617"/>
    </source>
</evidence>
<dbReference type="PANTHER" id="PTHR24287:SF1">
    <property type="entry name" value="P450, PUTATIVE (EUROFUNG)-RELATED"/>
    <property type="match status" value="1"/>
</dbReference>
<evidence type="ECO:0000256" key="2">
    <source>
        <dbReference type="ARBA" id="ARBA00010617"/>
    </source>
</evidence>
<dbReference type="GO" id="GO:0020037">
    <property type="term" value="F:heme binding"/>
    <property type="evidence" value="ECO:0007669"/>
    <property type="project" value="InterPro"/>
</dbReference>
<dbReference type="GO" id="GO:0004497">
    <property type="term" value="F:monooxygenase activity"/>
    <property type="evidence" value="ECO:0007669"/>
    <property type="project" value="UniProtKB-KW"/>
</dbReference>
<dbReference type="SUPFAM" id="SSF48264">
    <property type="entry name" value="Cytochrome P450"/>
    <property type="match status" value="1"/>
</dbReference>
<dbReference type="PROSITE" id="PS00086">
    <property type="entry name" value="CYTOCHROME_P450"/>
    <property type="match status" value="1"/>
</dbReference>
<sequence>MQTLVLIAVGAVAFFVIAERIRIWRLHRLTRANNCLSISKAKQSPFLFGIDWLRDFSKSAVEHRVLEHHLQEHVKYGNTFSVETFGSTVIHTSEPEYLKAILGTQFSSFDLGPSRHRAFSPLLGDGIFTISGPAWSHARRIVKGNFTRHEIKSVLDKLEVGVQRLIKSISPEETIDLQPLFLKLTMDTSTDFLFGYSTAEHSYGKAFSEAFETAQKGMAVRARLGPINKLYTDKKFEASCGVIHSYVDDLIRKALHNRSSVGDERYVFLYELAKEVDDPKQLRDHLLNLLVAGRDTTAGLISISFFLLARHKDVWDKLQQEIASLEGQPPDFEQIKSMSYLSRVLKEVLRLYPVTPLIGREANKNSILTSTKEGVSPLFVQKGQRIALSIHAMHRRQGLYGSDAAEFLPSRWEHIRPQWSYLPFSGGNRICIGQQFALVEASYVIVRLLQTFAGIQSRDDEPFKETVGLTLASKNGTLVALFPQAV</sequence>
<dbReference type="Pfam" id="PF00067">
    <property type="entry name" value="p450"/>
    <property type="match status" value="1"/>
</dbReference>
<evidence type="ECO:0000313" key="10">
    <source>
        <dbReference type="EMBL" id="KAF1988945.1"/>
    </source>
</evidence>
<organism evidence="10 11">
    <name type="scientific">Aulographum hederae CBS 113979</name>
    <dbReference type="NCBI Taxonomy" id="1176131"/>
    <lineage>
        <taxon>Eukaryota</taxon>
        <taxon>Fungi</taxon>
        <taxon>Dikarya</taxon>
        <taxon>Ascomycota</taxon>
        <taxon>Pezizomycotina</taxon>
        <taxon>Dothideomycetes</taxon>
        <taxon>Pleosporomycetidae</taxon>
        <taxon>Aulographales</taxon>
        <taxon>Aulographaceae</taxon>
    </lineage>
</organism>
<evidence type="ECO:0000256" key="6">
    <source>
        <dbReference type="ARBA" id="ARBA00023004"/>
    </source>
</evidence>
<keyword evidence="7 9" id="KW-0503">Monooxygenase</keyword>
<feature type="binding site" description="axial binding residue" evidence="8">
    <location>
        <position position="431"/>
    </location>
    <ligand>
        <name>heme</name>
        <dbReference type="ChEBI" id="CHEBI:30413"/>
    </ligand>
    <ligandPart>
        <name>Fe</name>
        <dbReference type="ChEBI" id="CHEBI:18248"/>
    </ligandPart>
</feature>
<comment type="cofactor">
    <cofactor evidence="1 8">
        <name>heme</name>
        <dbReference type="ChEBI" id="CHEBI:30413"/>
    </cofactor>
</comment>
<dbReference type="CDD" id="cd11063">
    <property type="entry name" value="CYP52"/>
    <property type="match status" value="1"/>
</dbReference>
<dbReference type="InterPro" id="IPR017972">
    <property type="entry name" value="Cyt_P450_CS"/>
</dbReference>
<reference evidence="10" key="1">
    <citation type="journal article" date="2020" name="Stud. Mycol.">
        <title>101 Dothideomycetes genomes: a test case for predicting lifestyles and emergence of pathogens.</title>
        <authorList>
            <person name="Haridas S."/>
            <person name="Albert R."/>
            <person name="Binder M."/>
            <person name="Bloem J."/>
            <person name="Labutti K."/>
            <person name="Salamov A."/>
            <person name="Andreopoulos B."/>
            <person name="Baker S."/>
            <person name="Barry K."/>
            <person name="Bills G."/>
            <person name="Bluhm B."/>
            <person name="Cannon C."/>
            <person name="Castanera R."/>
            <person name="Culley D."/>
            <person name="Daum C."/>
            <person name="Ezra D."/>
            <person name="Gonzalez J."/>
            <person name="Henrissat B."/>
            <person name="Kuo A."/>
            <person name="Liang C."/>
            <person name="Lipzen A."/>
            <person name="Lutzoni F."/>
            <person name="Magnuson J."/>
            <person name="Mondo S."/>
            <person name="Nolan M."/>
            <person name="Ohm R."/>
            <person name="Pangilinan J."/>
            <person name="Park H.-J."/>
            <person name="Ramirez L."/>
            <person name="Alfaro M."/>
            <person name="Sun H."/>
            <person name="Tritt A."/>
            <person name="Yoshinaga Y."/>
            <person name="Zwiers L.-H."/>
            <person name="Turgeon B."/>
            <person name="Goodwin S."/>
            <person name="Spatafora J."/>
            <person name="Crous P."/>
            <person name="Grigoriev I."/>
        </authorList>
    </citation>
    <scope>NUCLEOTIDE SEQUENCE</scope>
    <source>
        <strain evidence="10">CBS 113979</strain>
    </source>
</reference>
<evidence type="ECO:0000256" key="5">
    <source>
        <dbReference type="ARBA" id="ARBA00023002"/>
    </source>
</evidence>
<dbReference type="PANTHER" id="PTHR24287">
    <property type="entry name" value="P450, PUTATIVE (EUROFUNG)-RELATED"/>
    <property type="match status" value="1"/>
</dbReference>
<accession>A0A6G1H707</accession>
<dbReference type="AlphaFoldDB" id="A0A6G1H707"/>
<dbReference type="OrthoDB" id="1470350at2759"/>
<proteinExistence type="inferred from homology"/>
<dbReference type="EMBL" id="ML977146">
    <property type="protein sequence ID" value="KAF1988945.1"/>
    <property type="molecule type" value="Genomic_DNA"/>
</dbReference>